<dbReference type="OrthoDB" id="2969246at2759"/>
<evidence type="ECO:0000313" key="2">
    <source>
        <dbReference type="Proteomes" id="UP000807353"/>
    </source>
</evidence>
<sequence length="140" mass="15840">MHMIKMPTPSTIASLSEDVLTRIFSLILASPRILGEVPFTVSHVSKRWRTLANLSPLLWTTILVTSCANLDALQEVLHRSQGRELDICFVPSATDGRSRGQRRSLRLREAIQLLLKDAERWRSLKLTLQSNLLESILPLI</sequence>
<dbReference type="Proteomes" id="UP000807353">
    <property type="component" value="Unassembled WGS sequence"/>
</dbReference>
<keyword evidence="2" id="KW-1185">Reference proteome</keyword>
<organism evidence="1 2">
    <name type="scientific">Collybia nuda</name>
    <dbReference type="NCBI Taxonomy" id="64659"/>
    <lineage>
        <taxon>Eukaryota</taxon>
        <taxon>Fungi</taxon>
        <taxon>Dikarya</taxon>
        <taxon>Basidiomycota</taxon>
        <taxon>Agaricomycotina</taxon>
        <taxon>Agaricomycetes</taxon>
        <taxon>Agaricomycetidae</taxon>
        <taxon>Agaricales</taxon>
        <taxon>Tricholomatineae</taxon>
        <taxon>Clitocybaceae</taxon>
        <taxon>Collybia</taxon>
    </lineage>
</organism>
<gene>
    <name evidence="1" type="ORF">BDZ94DRAFT_1250766</name>
</gene>
<evidence type="ECO:0000313" key="1">
    <source>
        <dbReference type="EMBL" id="KAF9466783.1"/>
    </source>
</evidence>
<comment type="caution">
    <text evidence="1">The sequence shown here is derived from an EMBL/GenBank/DDBJ whole genome shotgun (WGS) entry which is preliminary data.</text>
</comment>
<name>A0A9P5YDC5_9AGAR</name>
<protein>
    <recommendedName>
        <fullName evidence="3">F-box domain-containing protein</fullName>
    </recommendedName>
</protein>
<accession>A0A9P5YDC5</accession>
<reference evidence="1" key="1">
    <citation type="submission" date="2020-11" db="EMBL/GenBank/DDBJ databases">
        <authorList>
            <consortium name="DOE Joint Genome Institute"/>
            <person name="Ahrendt S."/>
            <person name="Riley R."/>
            <person name="Andreopoulos W."/>
            <person name="Labutti K."/>
            <person name="Pangilinan J."/>
            <person name="Ruiz-Duenas F.J."/>
            <person name="Barrasa J.M."/>
            <person name="Sanchez-Garcia M."/>
            <person name="Camarero S."/>
            <person name="Miyauchi S."/>
            <person name="Serrano A."/>
            <person name="Linde D."/>
            <person name="Babiker R."/>
            <person name="Drula E."/>
            <person name="Ayuso-Fernandez I."/>
            <person name="Pacheco R."/>
            <person name="Padilla G."/>
            <person name="Ferreira P."/>
            <person name="Barriuso J."/>
            <person name="Kellner H."/>
            <person name="Castanera R."/>
            <person name="Alfaro M."/>
            <person name="Ramirez L."/>
            <person name="Pisabarro A.G."/>
            <person name="Kuo A."/>
            <person name="Tritt A."/>
            <person name="Lipzen A."/>
            <person name="He G."/>
            <person name="Yan M."/>
            <person name="Ng V."/>
            <person name="Cullen D."/>
            <person name="Martin F."/>
            <person name="Rosso M.-N."/>
            <person name="Henrissat B."/>
            <person name="Hibbett D."/>
            <person name="Martinez A.T."/>
            <person name="Grigoriev I.V."/>
        </authorList>
    </citation>
    <scope>NUCLEOTIDE SEQUENCE</scope>
    <source>
        <strain evidence="1">CBS 247.69</strain>
    </source>
</reference>
<proteinExistence type="predicted"/>
<dbReference type="AlphaFoldDB" id="A0A9P5YDC5"/>
<dbReference type="Gene3D" id="1.20.1280.50">
    <property type="match status" value="1"/>
</dbReference>
<dbReference type="InterPro" id="IPR036047">
    <property type="entry name" value="F-box-like_dom_sf"/>
</dbReference>
<dbReference type="SUPFAM" id="SSF81383">
    <property type="entry name" value="F-box domain"/>
    <property type="match status" value="1"/>
</dbReference>
<feature type="non-terminal residue" evidence="1">
    <location>
        <position position="140"/>
    </location>
</feature>
<dbReference type="EMBL" id="MU150240">
    <property type="protein sequence ID" value="KAF9466783.1"/>
    <property type="molecule type" value="Genomic_DNA"/>
</dbReference>
<evidence type="ECO:0008006" key="3">
    <source>
        <dbReference type="Google" id="ProtNLM"/>
    </source>
</evidence>